<dbReference type="SMART" id="SM00470">
    <property type="entry name" value="ParB"/>
    <property type="match status" value="1"/>
</dbReference>
<dbReference type="SUPFAM" id="SSF109709">
    <property type="entry name" value="KorB DNA-binding domain-like"/>
    <property type="match status" value="1"/>
</dbReference>
<dbReference type="InterPro" id="IPR036086">
    <property type="entry name" value="ParB/Sulfiredoxin_sf"/>
</dbReference>
<gene>
    <name evidence="3" type="ORF">Q8A70_22790</name>
</gene>
<dbReference type="InterPro" id="IPR004437">
    <property type="entry name" value="ParB/RepB/Spo0J"/>
</dbReference>
<dbReference type="PANTHER" id="PTHR33375:SF7">
    <property type="entry name" value="CHROMOSOME 2-PARTITIONING PROTEIN PARB-RELATED"/>
    <property type="match status" value="1"/>
</dbReference>
<dbReference type="PANTHER" id="PTHR33375">
    <property type="entry name" value="CHROMOSOME-PARTITIONING PROTEIN PARB-RELATED"/>
    <property type="match status" value="1"/>
</dbReference>
<dbReference type="InterPro" id="IPR050336">
    <property type="entry name" value="Chromosome_partition/occlusion"/>
</dbReference>
<comment type="similarity">
    <text evidence="1">Belongs to the ParB family.</text>
</comment>
<dbReference type="InterPro" id="IPR003115">
    <property type="entry name" value="ParB_N"/>
</dbReference>
<sequence length="576" mass="63267">MQLAHIELERLSISPLNMRHGKKAPDVSDILPSIRARGVLVPLLVRPNGKPDTYEIVAGRRRWYSAKTVKEEGGDMPPLPCAIIEEGDDAAALEASLIENIARRDPDEMSQYETFAQLVKKGRTVPDIASTFGISERQVTQRLALGNLLPRIRDAYRAEDIDPETVRHLTLASKAQQKEWLVLFEGEDSHAPMGSDLKHWLFGGQSVSTKVAIFPLEDYPGEIVSDLFGEERYFADATLFWRHQNEAVAARRTAYAETGWSEVVVLEPGQHFHNWEYEKTAKKRGGKVFIEVTQRGEVVFHEGYLGRKDAMRIKRSSAKKGASSEQGAEHPEVSNVMQNYLDLHRRAAVAVRLLDAPGTALRLMLAHAISGSGGWQVRADPQTAKNESIAGSVAASAATAALNTRRIEIATLLGITEECQRVVAGNGDSHRTVAVFVRLLALSDEDVLRILALVMAETLEAGSATVEAVGVQLSVDLRGQWQADDTFLELVRDRPAINALLASAAGKAVADGNVASKAKDQRQIIRDCLDGANGRDKVENWLPGWMEFPARAVTPHGTLGSLAAWQRVEALLPPWQ</sequence>
<proteinExistence type="inferred from homology"/>
<organism evidence="3 4">
    <name type="scientific">Dongia sedimenti</name>
    <dbReference type="NCBI Taxonomy" id="3064282"/>
    <lineage>
        <taxon>Bacteria</taxon>
        <taxon>Pseudomonadati</taxon>
        <taxon>Pseudomonadota</taxon>
        <taxon>Alphaproteobacteria</taxon>
        <taxon>Rhodospirillales</taxon>
        <taxon>Dongiaceae</taxon>
        <taxon>Dongia</taxon>
    </lineage>
</organism>
<protein>
    <submittedName>
        <fullName evidence="3">ParB/RepB/Spo0J family partition protein</fullName>
    </submittedName>
</protein>
<accession>A0ABU0YS53</accession>
<dbReference type="Gene3D" id="1.10.10.2830">
    <property type="match status" value="1"/>
</dbReference>
<comment type="caution">
    <text evidence="3">The sequence shown here is derived from an EMBL/GenBank/DDBJ whole genome shotgun (WGS) entry which is preliminary data.</text>
</comment>
<dbReference type="RefSeq" id="WP_379959931.1">
    <property type="nucleotide sequence ID" value="NZ_JAUYVI010000007.1"/>
</dbReference>
<dbReference type="NCBIfam" id="TIGR00180">
    <property type="entry name" value="parB_part"/>
    <property type="match status" value="1"/>
</dbReference>
<feature type="domain" description="ParB-like N-terminal" evidence="2">
    <location>
        <begin position="4"/>
        <end position="101"/>
    </location>
</feature>
<reference evidence="4" key="1">
    <citation type="submission" date="2023-08" db="EMBL/GenBank/DDBJ databases">
        <title>Rhodospirillaceae gen. nov., a novel taxon isolated from the Yangtze River Yuezi River estuary sludge.</title>
        <authorList>
            <person name="Ruan L."/>
        </authorList>
    </citation>
    <scope>NUCLEOTIDE SEQUENCE [LARGE SCALE GENOMIC DNA]</scope>
    <source>
        <strain evidence="4">R-7</strain>
    </source>
</reference>
<evidence type="ECO:0000259" key="2">
    <source>
        <dbReference type="SMART" id="SM00470"/>
    </source>
</evidence>
<evidence type="ECO:0000313" key="3">
    <source>
        <dbReference type="EMBL" id="MDQ7250534.1"/>
    </source>
</evidence>
<dbReference type="EMBL" id="JAUYVI010000007">
    <property type="protein sequence ID" value="MDQ7250534.1"/>
    <property type="molecule type" value="Genomic_DNA"/>
</dbReference>
<dbReference type="Pfam" id="PF02195">
    <property type="entry name" value="ParB_N"/>
    <property type="match status" value="1"/>
</dbReference>
<dbReference type="Gene3D" id="3.90.1530.30">
    <property type="match status" value="1"/>
</dbReference>
<evidence type="ECO:0000313" key="4">
    <source>
        <dbReference type="Proteomes" id="UP001230156"/>
    </source>
</evidence>
<evidence type="ECO:0000256" key="1">
    <source>
        <dbReference type="ARBA" id="ARBA00006295"/>
    </source>
</evidence>
<dbReference type="SUPFAM" id="SSF110849">
    <property type="entry name" value="ParB/Sulfiredoxin"/>
    <property type="match status" value="1"/>
</dbReference>
<keyword evidence="4" id="KW-1185">Reference proteome</keyword>
<name>A0ABU0YS53_9PROT</name>
<dbReference type="Proteomes" id="UP001230156">
    <property type="component" value="Unassembled WGS sequence"/>
</dbReference>